<keyword evidence="3" id="KW-1185">Reference proteome</keyword>
<accession>A0A927NBX8</accession>
<evidence type="ECO:0000313" key="3">
    <source>
        <dbReference type="Proteomes" id="UP000638648"/>
    </source>
</evidence>
<feature type="transmembrane region" description="Helical" evidence="1">
    <location>
        <begin position="59"/>
        <end position="82"/>
    </location>
</feature>
<organism evidence="2 3">
    <name type="scientific">Actinopolymorpha pittospori</name>
    <dbReference type="NCBI Taxonomy" id="648752"/>
    <lineage>
        <taxon>Bacteria</taxon>
        <taxon>Bacillati</taxon>
        <taxon>Actinomycetota</taxon>
        <taxon>Actinomycetes</taxon>
        <taxon>Propionibacteriales</taxon>
        <taxon>Actinopolymorphaceae</taxon>
        <taxon>Actinopolymorpha</taxon>
    </lineage>
</organism>
<gene>
    <name evidence="2" type="ORF">HEB94_009550</name>
</gene>
<dbReference type="EMBL" id="JADBEM010000001">
    <property type="protein sequence ID" value="MBE1612702.1"/>
    <property type="molecule type" value="Genomic_DNA"/>
</dbReference>
<comment type="caution">
    <text evidence="2">The sequence shown here is derived from an EMBL/GenBank/DDBJ whole genome shotgun (WGS) entry which is preliminary data.</text>
</comment>
<evidence type="ECO:0000256" key="1">
    <source>
        <dbReference type="SAM" id="Phobius"/>
    </source>
</evidence>
<protein>
    <submittedName>
        <fullName evidence="2">Uncharacterized protein</fullName>
    </submittedName>
</protein>
<dbReference type="Proteomes" id="UP000638648">
    <property type="component" value="Unassembled WGS sequence"/>
</dbReference>
<sequence>MSPGPPRHRAGPAPLATDVGSTAGYVAGIFVVFLAARAGITFLRGGFDAPVSTRGMLDWVSVAGPAAAGTFVVALALTLLLRRTRARLWSARDRALLATAVVALPLLALGIPTLLLAPVR</sequence>
<keyword evidence="1" id="KW-1133">Transmembrane helix</keyword>
<evidence type="ECO:0000313" key="2">
    <source>
        <dbReference type="EMBL" id="MBE1612702.1"/>
    </source>
</evidence>
<reference evidence="2" key="1">
    <citation type="submission" date="2020-10" db="EMBL/GenBank/DDBJ databases">
        <title>Sequencing the genomes of 1000 actinobacteria strains.</title>
        <authorList>
            <person name="Klenk H.-P."/>
        </authorList>
    </citation>
    <scope>NUCLEOTIDE SEQUENCE</scope>
    <source>
        <strain evidence="2">DSM 45354</strain>
    </source>
</reference>
<keyword evidence="1" id="KW-0812">Transmembrane</keyword>
<keyword evidence="1" id="KW-0472">Membrane</keyword>
<feature type="transmembrane region" description="Helical" evidence="1">
    <location>
        <begin position="25"/>
        <end position="47"/>
    </location>
</feature>
<dbReference type="RefSeq" id="WP_192755698.1">
    <property type="nucleotide sequence ID" value="NZ_BAABJL010000140.1"/>
</dbReference>
<feature type="transmembrane region" description="Helical" evidence="1">
    <location>
        <begin position="94"/>
        <end position="117"/>
    </location>
</feature>
<proteinExistence type="predicted"/>
<dbReference type="AlphaFoldDB" id="A0A927NBX8"/>
<name>A0A927NBX8_9ACTN</name>